<keyword evidence="3" id="KW-1185">Reference proteome</keyword>
<dbReference type="EMBL" id="ML978977">
    <property type="protein sequence ID" value="KAF1926353.1"/>
    <property type="molecule type" value="Genomic_DNA"/>
</dbReference>
<organism evidence="2 3">
    <name type="scientific">Didymella exigua CBS 183.55</name>
    <dbReference type="NCBI Taxonomy" id="1150837"/>
    <lineage>
        <taxon>Eukaryota</taxon>
        <taxon>Fungi</taxon>
        <taxon>Dikarya</taxon>
        <taxon>Ascomycota</taxon>
        <taxon>Pezizomycotina</taxon>
        <taxon>Dothideomycetes</taxon>
        <taxon>Pleosporomycetidae</taxon>
        <taxon>Pleosporales</taxon>
        <taxon>Pleosporineae</taxon>
        <taxon>Didymellaceae</taxon>
        <taxon>Didymella</taxon>
    </lineage>
</organism>
<sequence length="169" mass="19097">MHALVQPRRASLFETLCSGASDAWRVYRMMLDFVNSPSRTRVRLPVLSKSCLSRLSLLPTRVSHYFQLVSLTTSNSCLSLLPTHVYWYFPTRLSLLPTHVSHYFQLTSHYFQLMSLTTSNSCLSLLPTHVSTGTPSTGIPHWKCTSCNPTPTPSSPLRGRDNSDTFLEF</sequence>
<accession>A0A6A5RFU5</accession>
<dbReference type="Proteomes" id="UP000800082">
    <property type="component" value="Unassembled WGS sequence"/>
</dbReference>
<protein>
    <submittedName>
        <fullName evidence="2">Uncharacterized protein</fullName>
    </submittedName>
</protein>
<reference evidence="2" key="1">
    <citation type="journal article" date="2020" name="Stud. Mycol.">
        <title>101 Dothideomycetes genomes: a test case for predicting lifestyles and emergence of pathogens.</title>
        <authorList>
            <person name="Haridas S."/>
            <person name="Albert R."/>
            <person name="Binder M."/>
            <person name="Bloem J."/>
            <person name="Labutti K."/>
            <person name="Salamov A."/>
            <person name="Andreopoulos B."/>
            <person name="Baker S."/>
            <person name="Barry K."/>
            <person name="Bills G."/>
            <person name="Bluhm B."/>
            <person name="Cannon C."/>
            <person name="Castanera R."/>
            <person name="Culley D."/>
            <person name="Daum C."/>
            <person name="Ezra D."/>
            <person name="Gonzalez J."/>
            <person name="Henrissat B."/>
            <person name="Kuo A."/>
            <person name="Liang C."/>
            <person name="Lipzen A."/>
            <person name="Lutzoni F."/>
            <person name="Magnuson J."/>
            <person name="Mondo S."/>
            <person name="Nolan M."/>
            <person name="Ohm R."/>
            <person name="Pangilinan J."/>
            <person name="Park H.-J."/>
            <person name="Ramirez L."/>
            <person name="Alfaro M."/>
            <person name="Sun H."/>
            <person name="Tritt A."/>
            <person name="Yoshinaga Y."/>
            <person name="Zwiers L.-H."/>
            <person name="Turgeon B."/>
            <person name="Goodwin S."/>
            <person name="Spatafora J."/>
            <person name="Crous P."/>
            <person name="Grigoriev I."/>
        </authorList>
    </citation>
    <scope>NUCLEOTIDE SEQUENCE</scope>
    <source>
        <strain evidence="2">CBS 183.55</strain>
    </source>
</reference>
<feature type="region of interest" description="Disordered" evidence="1">
    <location>
        <begin position="150"/>
        <end position="169"/>
    </location>
</feature>
<evidence type="ECO:0000256" key="1">
    <source>
        <dbReference type="SAM" id="MobiDB-lite"/>
    </source>
</evidence>
<evidence type="ECO:0000313" key="3">
    <source>
        <dbReference type="Proteomes" id="UP000800082"/>
    </source>
</evidence>
<name>A0A6A5RFU5_9PLEO</name>
<dbReference type="AlphaFoldDB" id="A0A6A5RFU5"/>
<dbReference type="RefSeq" id="XP_033446605.1">
    <property type="nucleotide sequence ID" value="XM_033593249.1"/>
</dbReference>
<proteinExistence type="predicted"/>
<evidence type="ECO:0000313" key="2">
    <source>
        <dbReference type="EMBL" id="KAF1926353.1"/>
    </source>
</evidence>
<gene>
    <name evidence="2" type="ORF">M421DRAFT_422695</name>
</gene>
<dbReference type="GeneID" id="54350917"/>